<dbReference type="Pfam" id="PF00175">
    <property type="entry name" value="NAD_binding_1"/>
    <property type="match status" value="1"/>
</dbReference>
<reference evidence="8" key="1">
    <citation type="submission" date="2016-01" db="EMBL/GenBank/DDBJ databases">
        <authorList>
            <person name="Peeters C."/>
        </authorList>
    </citation>
    <scope>NUCLEOTIDE SEQUENCE [LARGE SCALE GENOMIC DNA]</scope>
    <source>
        <strain evidence="8">LMG 29317</strain>
    </source>
</reference>
<dbReference type="InterPro" id="IPR017927">
    <property type="entry name" value="FAD-bd_FR_type"/>
</dbReference>
<dbReference type="Gene3D" id="3.10.20.30">
    <property type="match status" value="1"/>
</dbReference>
<accession>A0A158KZA9</accession>
<dbReference type="InterPro" id="IPR008333">
    <property type="entry name" value="Cbr1-like_FAD-bd_dom"/>
</dbReference>
<dbReference type="PRINTS" id="PR00410">
    <property type="entry name" value="PHEHYDRXLASE"/>
</dbReference>
<dbReference type="GO" id="GO:0051536">
    <property type="term" value="F:iron-sulfur cluster binding"/>
    <property type="evidence" value="ECO:0007669"/>
    <property type="project" value="UniProtKB-KW"/>
</dbReference>
<dbReference type="InterPro" id="IPR001709">
    <property type="entry name" value="Flavoprot_Pyr_Nucl_cyt_Rdtase"/>
</dbReference>
<dbReference type="SUPFAM" id="SSF63380">
    <property type="entry name" value="Riboflavin synthase domain-like"/>
    <property type="match status" value="1"/>
</dbReference>
<dbReference type="Gene3D" id="2.40.30.10">
    <property type="entry name" value="Translation factors"/>
    <property type="match status" value="1"/>
</dbReference>
<evidence type="ECO:0000259" key="6">
    <source>
        <dbReference type="PROSITE" id="PS51384"/>
    </source>
</evidence>
<dbReference type="AlphaFoldDB" id="A0A158KZA9"/>
<dbReference type="EMBL" id="FCOM02000073">
    <property type="protein sequence ID" value="SAL86447.1"/>
    <property type="molecule type" value="Genomic_DNA"/>
</dbReference>
<name>A0A158KZA9_9BURK</name>
<keyword evidence="9" id="KW-1185">Reference proteome</keyword>
<comment type="similarity">
    <text evidence="1">Belongs to the prokaryotic molybdopterin-containing oxidoreductase family.</text>
</comment>
<dbReference type="PROSITE" id="PS51384">
    <property type="entry name" value="FAD_FR"/>
    <property type="match status" value="1"/>
</dbReference>
<dbReference type="InterPro" id="IPR009010">
    <property type="entry name" value="Asp_de-COase-like_dom_sf"/>
</dbReference>
<dbReference type="GO" id="GO:0016491">
    <property type="term" value="F:oxidoreductase activity"/>
    <property type="evidence" value="ECO:0007669"/>
    <property type="project" value="InterPro"/>
</dbReference>
<keyword evidence="4" id="KW-0411">Iron-sulfur</keyword>
<dbReference type="InterPro" id="IPR050612">
    <property type="entry name" value="Prok_Mopterin_Oxidored"/>
</dbReference>
<evidence type="ECO:0000256" key="4">
    <source>
        <dbReference type="ARBA" id="ARBA00023014"/>
    </source>
</evidence>
<evidence type="ECO:0000256" key="2">
    <source>
        <dbReference type="ARBA" id="ARBA00022723"/>
    </source>
</evidence>
<evidence type="ECO:0000259" key="7">
    <source>
        <dbReference type="PROSITE" id="PS51669"/>
    </source>
</evidence>
<dbReference type="InterPro" id="IPR006656">
    <property type="entry name" value="Mopterin_OxRdtase"/>
</dbReference>
<dbReference type="SUPFAM" id="SSF52343">
    <property type="entry name" value="Ferredoxin reductase-like, C-terminal NADP-linked domain"/>
    <property type="match status" value="1"/>
</dbReference>
<gene>
    <name evidence="8" type="ORF">AWB74_07705</name>
</gene>
<dbReference type="PANTHER" id="PTHR43742">
    <property type="entry name" value="TRIMETHYLAMINE-N-OXIDE REDUCTASE"/>
    <property type="match status" value="1"/>
</dbReference>
<keyword evidence="2" id="KW-0479">Metal-binding</keyword>
<sequence>MEPGDVMEVQEKKGYCTLCRSRCGTINLVRGDQLTEVRPDRDHPTGHAICLKGKSAPELVHSPHRVLHPMRRTAPKGAADPGWIRIGWDEALDEIAAKLDTLRREHGAESVAFGVTTPSGTPMSDSIDWVERFIWSYGSPNICYATEICNWHKDFAHAFTFGCGIPVADYRHAEVILLWGTNPANTWLAQADAIAAGRRNGAKLIVADPRPTALAREADVWLRVRPGTDTALAMGIARRIIDTRGYDDAFVRAWTNAPLLVRRDNGHFLRERDIDPHSPANRYVVWNATRSRAEALGEEAQTSPADFALDGQYRVAAFECEPAFSCYRRALDDFTPEHVEAVTGVAPDALERAAALLAPGKRIAYHAWSGVGQHTNATQTERAIATLYALTGAFDTRGSNREFVRQPANAVSTYALCAPQQRAKALGLDERPLGPPAQGWITARDMYRAMLEGEPYKVRALFAFGTNPLVSQPDADSAHAALSQLEFHVHCDLYETPSSRYADIFLPINTPWEREGLRIGFEIDERAVELVQLRQRMVTPRGESRADYDIVFALATRLGMRDAFFGGSIEAGWNYMLAPLGLDVETLRAHPEGISPPLEQREKQYALPTHDGPRGFLTETLRVELYSEKLLRHGYPPVPAYVPPAGLANQTRDSAYPYVLTSTKNGYYCHSQHRGVTRLRKRAPYPLIELSAALAAKKDIENDDWVVVRTARGSARFVARIEDALADDVLIAEYGWWQACAELGMEGFDARGTLNSNFSNLVSGKQYDPLSGSMPMRALACDLQPDPSFERKRRAWKGWRDFVVTKLADEAEGVRTVTFAAKNEGPLPDYLPGQHVSVHVAALGERGTTRAYSLVGHAKERGRRTYTISVRHQPEGAMSSHIHRELAVGDVVTLRAPGGTFVLPMRSRQPVVMFAGGIGITPFISYLESLACDTATKKRPETWLFYSNRHGAAHAFRQRIAALRNEGPALRVFNCYAHPRPGLDVAGIDYERAGYLDASVVSDDLIRRRARFYLCGPEPMMTSIIDGLVARGVPAFDIFKEAFRSPLLPRGDASQAFTVTFARSNKTARWTPTQGSLLAFAESIGVSLPSGCRVGQCESCAVRLAKGTTDHLSGNAPEEPDMCFACQAIPLSNLVVEA</sequence>
<dbReference type="CDD" id="cd06184">
    <property type="entry name" value="flavohem_like_fad_nad_binding"/>
    <property type="match status" value="1"/>
</dbReference>
<dbReference type="Pfam" id="PF00970">
    <property type="entry name" value="FAD_binding_6"/>
    <property type="match status" value="1"/>
</dbReference>
<comment type="caution">
    <text evidence="8">The sequence shown here is derived from an EMBL/GenBank/DDBJ whole genome shotgun (WGS) entry which is preliminary data.</text>
</comment>
<proteinExistence type="inferred from homology"/>
<dbReference type="GO" id="GO:0018818">
    <property type="term" value="F:acetylene hydratase activity"/>
    <property type="evidence" value="ECO:0007669"/>
    <property type="project" value="InterPro"/>
</dbReference>
<dbReference type="InterPro" id="IPR006963">
    <property type="entry name" value="Mopterin_OxRdtase_4Fe-4S_dom"/>
</dbReference>
<evidence type="ECO:0000259" key="5">
    <source>
        <dbReference type="PROSITE" id="PS51085"/>
    </source>
</evidence>
<dbReference type="Pfam" id="PF00384">
    <property type="entry name" value="Molybdopterin"/>
    <property type="match status" value="1"/>
</dbReference>
<dbReference type="Pfam" id="PF04879">
    <property type="entry name" value="Molybdop_Fe4S4"/>
    <property type="match status" value="1"/>
</dbReference>
<dbReference type="PRINTS" id="PR00371">
    <property type="entry name" value="FPNCR"/>
</dbReference>
<dbReference type="SUPFAM" id="SSF50692">
    <property type="entry name" value="ADC-like"/>
    <property type="match status" value="1"/>
</dbReference>
<evidence type="ECO:0000313" key="9">
    <source>
        <dbReference type="Proteomes" id="UP000055019"/>
    </source>
</evidence>
<dbReference type="InterPro" id="IPR036010">
    <property type="entry name" value="2Fe-2S_ferredoxin-like_sf"/>
</dbReference>
<dbReference type="GO" id="GO:0046872">
    <property type="term" value="F:metal ion binding"/>
    <property type="evidence" value="ECO:0007669"/>
    <property type="project" value="UniProtKB-KW"/>
</dbReference>
<keyword evidence="3" id="KW-0408">Iron</keyword>
<dbReference type="InterPro" id="IPR017938">
    <property type="entry name" value="Riboflavin_synthase-like_b-brl"/>
</dbReference>
<evidence type="ECO:0000256" key="1">
    <source>
        <dbReference type="ARBA" id="ARBA00010312"/>
    </source>
</evidence>
<dbReference type="SUPFAM" id="SSF54292">
    <property type="entry name" value="2Fe-2S ferredoxin-like"/>
    <property type="match status" value="1"/>
</dbReference>
<evidence type="ECO:0000313" key="8">
    <source>
        <dbReference type="EMBL" id="SAL86447.1"/>
    </source>
</evidence>
<dbReference type="PROSITE" id="PS51085">
    <property type="entry name" value="2FE2S_FER_2"/>
    <property type="match status" value="1"/>
</dbReference>
<dbReference type="PANTHER" id="PTHR43742:SF6">
    <property type="entry name" value="OXIDOREDUCTASE YYAE-RELATED"/>
    <property type="match status" value="1"/>
</dbReference>
<dbReference type="InterPro" id="IPR006657">
    <property type="entry name" value="MoPterin_dinucl-bd_dom"/>
</dbReference>
<feature type="domain" description="FAD-binding FR-type" evidence="6">
    <location>
        <begin position="797"/>
        <end position="904"/>
    </location>
</feature>
<dbReference type="InterPro" id="IPR039261">
    <property type="entry name" value="FNR_nucleotide-bd"/>
</dbReference>
<feature type="domain" description="2Fe-2S ferredoxin-type" evidence="5">
    <location>
        <begin position="1057"/>
        <end position="1138"/>
    </location>
</feature>
<dbReference type="CDD" id="cd02781">
    <property type="entry name" value="MopB_CT_Acetylene-hydratase"/>
    <property type="match status" value="1"/>
</dbReference>
<dbReference type="Gene3D" id="2.20.25.90">
    <property type="entry name" value="ADC-like domains"/>
    <property type="match status" value="1"/>
</dbReference>
<dbReference type="InterPro" id="IPR001433">
    <property type="entry name" value="OxRdtase_FAD/NAD-bd"/>
</dbReference>
<dbReference type="Gene3D" id="3.40.50.80">
    <property type="entry name" value="Nucleotide-binding domain of ferredoxin-NADP reductase (FNR) module"/>
    <property type="match status" value="1"/>
</dbReference>
<dbReference type="Proteomes" id="UP000055019">
    <property type="component" value="Unassembled WGS sequence"/>
</dbReference>
<dbReference type="CDD" id="cd00207">
    <property type="entry name" value="fer2"/>
    <property type="match status" value="1"/>
</dbReference>
<dbReference type="SMART" id="SM00926">
    <property type="entry name" value="Molybdop_Fe4S4"/>
    <property type="match status" value="1"/>
</dbReference>
<evidence type="ECO:0000256" key="3">
    <source>
        <dbReference type="ARBA" id="ARBA00023004"/>
    </source>
</evidence>
<dbReference type="InterPro" id="IPR012675">
    <property type="entry name" value="Beta-grasp_dom_sf"/>
</dbReference>
<dbReference type="Gene3D" id="3.40.50.12440">
    <property type="match status" value="1"/>
</dbReference>
<dbReference type="InterPro" id="IPR001041">
    <property type="entry name" value="2Fe-2S_ferredoxin-type"/>
</dbReference>
<dbReference type="GO" id="GO:0043546">
    <property type="term" value="F:molybdopterin cofactor binding"/>
    <property type="evidence" value="ECO:0007669"/>
    <property type="project" value="InterPro"/>
</dbReference>
<dbReference type="Pfam" id="PF00111">
    <property type="entry name" value="Fer2"/>
    <property type="match status" value="1"/>
</dbReference>
<dbReference type="SUPFAM" id="SSF53706">
    <property type="entry name" value="Formate dehydrogenase/DMSO reductase, domains 1-3"/>
    <property type="match status" value="1"/>
</dbReference>
<feature type="domain" description="4Fe-4S Mo/W bis-MGD-type" evidence="7">
    <location>
        <begin position="9"/>
        <end position="64"/>
    </location>
</feature>
<organism evidence="8 9">
    <name type="scientific">Caballeronia arvi</name>
    <dbReference type="NCBI Taxonomy" id="1777135"/>
    <lineage>
        <taxon>Bacteria</taxon>
        <taxon>Pseudomonadati</taxon>
        <taxon>Pseudomonadota</taxon>
        <taxon>Betaproteobacteria</taxon>
        <taxon>Burkholderiales</taxon>
        <taxon>Burkholderiaceae</taxon>
        <taxon>Caballeronia</taxon>
    </lineage>
</organism>
<dbReference type="Pfam" id="PF01568">
    <property type="entry name" value="Molydop_binding"/>
    <property type="match status" value="1"/>
</dbReference>
<protein>
    <submittedName>
        <fullName evidence="8">Molybdopterin oxidoreductase</fullName>
    </submittedName>
</protein>
<dbReference type="InterPro" id="IPR037949">
    <property type="entry name" value="MopB_CT_Acetylene-hydratase"/>
</dbReference>
<dbReference type="Gene3D" id="2.40.40.20">
    <property type="match status" value="1"/>
</dbReference>
<dbReference type="Gene3D" id="3.40.50.740">
    <property type="match status" value="1"/>
</dbReference>
<dbReference type="PROSITE" id="PS51669">
    <property type="entry name" value="4FE4S_MOW_BIS_MGD"/>
    <property type="match status" value="1"/>
</dbReference>